<evidence type="ECO:0000313" key="5">
    <source>
        <dbReference type="Proteomes" id="UP000324767"/>
    </source>
</evidence>
<reference evidence="4 5" key="1">
    <citation type="submission" date="2019-09" db="EMBL/GenBank/DDBJ databases">
        <title>The hologenome of the rock-dwelling lichen Lasallia pustulata.</title>
        <authorList>
            <person name="Greshake Tzovaras B."/>
            <person name="Segers F."/>
            <person name="Bicker A."/>
            <person name="Dal Grande F."/>
            <person name="Otte J."/>
            <person name="Hankeln T."/>
            <person name="Schmitt I."/>
            <person name="Ebersberger I."/>
        </authorList>
    </citation>
    <scope>NUCLEOTIDE SEQUENCE [LARGE SCALE GENOMIC DNA]</scope>
    <source>
        <strain evidence="4">A1-1</strain>
    </source>
</reference>
<dbReference type="Gene3D" id="3.40.50.720">
    <property type="entry name" value="NAD(P)-binding Rossmann-like Domain"/>
    <property type="match status" value="1"/>
</dbReference>
<feature type="domain" description="Ketoreductase" evidence="3">
    <location>
        <begin position="28"/>
        <end position="224"/>
    </location>
</feature>
<dbReference type="InterPro" id="IPR057326">
    <property type="entry name" value="KR_dom"/>
</dbReference>
<protein>
    <submittedName>
        <fullName evidence="4">Nad dependent epimerase</fullName>
    </submittedName>
</protein>
<dbReference type="GO" id="GO:0016616">
    <property type="term" value="F:oxidoreductase activity, acting on the CH-OH group of donors, NAD or NADP as acceptor"/>
    <property type="evidence" value="ECO:0007669"/>
    <property type="project" value="TreeGrafter"/>
</dbReference>
<name>A0A5M8PLY8_9LECA</name>
<evidence type="ECO:0000259" key="3">
    <source>
        <dbReference type="SMART" id="SM00822"/>
    </source>
</evidence>
<proteinExistence type="inferred from homology"/>
<dbReference type="OrthoDB" id="2735536at2759"/>
<evidence type="ECO:0000256" key="1">
    <source>
        <dbReference type="ARBA" id="ARBA00023002"/>
    </source>
</evidence>
<keyword evidence="1" id="KW-0560">Oxidoreductase</keyword>
<accession>A0A5M8PLY8</accession>
<organism evidence="4 5">
    <name type="scientific">Lasallia pustulata</name>
    <dbReference type="NCBI Taxonomy" id="136370"/>
    <lineage>
        <taxon>Eukaryota</taxon>
        <taxon>Fungi</taxon>
        <taxon>Dikarya</taxon>
        <taxon>Ascomycota</taxon>
        <taxon>Pezizomycotina</taxon>
        <taxon>Lecanoromycetes</taxon>
        <taxon>OSLEUM clade</taxon>
        <taxon>Umbilicariomycetidae</taxon>
        <taxon>Umbilicariales</taxon>
        <taxon>Umbilicariaceae</taxon>
        <taxon>Lasallia</taxon>
    </lineage>
</organism>
<dbReference type="CDD" id="cd05227">
    <property type="entry name" value="AR_SDR_e"/>
    <property type="match status" value="1"/>
</dbReference>
<sequence length="365" mass="39085">MEAIKDAAQTAQDAISPYTNGLFSHAGKTVLVTGASGFVAAHVLNEFLEQGYKVRGTVRSEASADKVRKTHAKYGDALSFAIVKDVAVPGAFDEAVKGVDGVIHTASPFQTSVSDNERDLLDPAIHGTTNILTAIATHNPTITRVIITSSFASIIDIAQGPRPGHTYTEADWNPITYATALTADGSTAYCASKTFAEKAAFSFVASQHPHFSIATICPPMIYGPAAHSVADMSHLNTSAADIYRLMDGSSKSVPETQFYAFADVRDVAAAHRLAYETPEAAGQRYFITSGNYSYQQVCDVLRARVPEVKDRTPEGKPGAGLGAEVYRVSNEKARRELGMSFRGLEECIVDTARSLLELERATGKA</sequence>
<dbReference type="Pfam" id="PF01370">
    <property type="entry name" value="Epimerase"/>
    <property type="match status" value="1"/>
</dbReference>
<dbReference type="PANTHER" id="PTHR10366">
    <property type="entry name" value="NAD DEPENDENT EPIMERASE/DEHYDRATASE"/>
    <property type="match status" value="1"/>
</dbReference>
<dbReference type="InterPro" id="IPR050425">
    <property type="entry name" value="NAD(P)_dehydrat-like"/>
</dbReference>
<dbReference type="SMART" id="SM00822">
    <property type="entry name" value="PKS_KR"/>
    <property type="match status" value="1"/>
</dbReference>
<comment type="caution">
    <text evidence="4">The sequence shown here is derived from an EMBL/GenBank/DDBJ whole genome shotgun (WGS) entry which is preliminary data.</text>
</comment>
<dbReference type="EMBL" id="VXIT01000009">
    <property type="protein sequence ID" value="KAA6410429.1"/>
    <property type="molecule type" value="Genomic_DNA"/>
</dbReference>
<evidence type="ECO:0000256" key="2">
    <source>
        <dbReference type="ARBA" id="ARBA00023445"/>
    </source>
</evidence>
<gene>
    <name evidence="4" type="ORF">FRX48_05850</name>
</gene>
<dbReference type="FunFam" id="3.40.50.720:FF:000191">
    <property type="entry name" value="Methylglyoxal reductase (NADPH-dependent)"/>
    <property type="match status" value="1"/>
</dbReference>
<dbReference type="InterPro" id="IPR001509">
    <property type="entry name" value="Epimerase_deHydtase"/>
</dbReference>
<dbReference type="AlphaFoldDB" id="A0A5M8PLY8"/>
<dbReference type="Proteomes" id="UP000324767">
    <property type="component" value="Unassembled WGS sequence"/>
</dbReference>
<evidence type="ECO:0000313" key="4">
    <source>
        <dbReference type="EMBL" id="KAA6410429.1"/>
    </source>
</evidence>
<comment type="similarity">
    <text evidence="2">Belongs to the NAD(P)-dependent epimerase/dehydratase family. Dihydroflavonol-4-reductase subfamily.</text>
</comment>
<dbReference type="SUPFAM" id="SSF51735">
    <property type="entry name" value="NAD(P)-binding Rossmann-fold domains"/>
    <property type="match status" value="1"/>
</dbReference>
<dbReference type="InterPro" id="IPR036291">
    <property type="entry name" value="NAD(P)-bd_dom_sf"/>
</dbReference>
<dbReference type="PANTHER" id="PTHR10366:SF564">
    <property type="entry name" value="STEROL-4-ALPHA-CARBOXYLATE 3-DEHYDROGENASE, DECARBOXYLATING"/>
    <property type="match status" value="1"/>
</dbReference>